<dbReference type="PANTHER" id="PTHR35190">
    <property type="entry name" value="PROTEIN DCD1B"/>
    <property type="match status" value="1"/>
</dbReference>
<gene>
    <name evidence="1" type="ORF">FDP41_008201</name>
</gene>
<protein>
    <submittedName>
        <fullName evidence="1">Uncharacterized protein</fullName>
    </submittedName>
</protein>
<dbReference type="Proteomes" id="UP000444721">
    <property type="component" value="Unassembled WGS sequence"/>
</dbReference>
<dbReference type="OMA" id="TEHSIMF"/>
<proteinExistence type="predicted"/>
<dbReference type="AlphaFoldDB" id="A0A6A5B7M0"/>
<name>A0A6A5B7M0_NAEFO</name>
<dbReference type="InterPro" id="IPR047803">
    <property type="entry name" value="DCD1A/B-like"/>
</dbReference>
<organism evidence="1 2">
    <name type="scientific">Naegleria fowleri</name>
    <name type="common">Brain eating amoeba</name>
    <dbReference type="NCBI Taxonomy" id="5763"/>
    <lineage>
        <taxon>Eukaryota</taxon>
        <taxon>Discoba</taxon>
        <taxon>Heterolobosea</taxon>
        <taxon>Tetramitia</taxon>
        <taxon>Eutetramitia</taxon>
        <taxon>Vahlkampfiidae</taxon>
        <taxon>Naegleria</taxon>
    </lineage>
</organism>
<evidence type="ECO:0000313" key="1">
    <source>
        <dbReference type="EMBL" id="KAF0973497.1"/>
    </source>
</evidence>
<keyword evidence="2" id="KW-1185">Reference proteome</keyword>
<reference evidence="1 2" key="1">
    <citation type="journal article" date="2019" name="Sci. Rep.">
        <title>Nanopore sequencing improves the draft genome of the human pathogenic amoeba Naegleria fowleri.</title>
        <authorList>
            <person name="Liechti N."/>
            <person name="Schurch N."/>
            <person name="Bruggmann R."/>
            <person name="Wittwer M."/>
        </authorList>
    </citation>
    <scope>NUCLEOTIDE SEQUENCE [LARGE SCALE GENOMIC DNA]</scope>
    <source>
        <strain evidence="1 2">ATCC 30894</strain>
    </source>
</reference>
<dbReference type="OrthoDB" id="9998640at2759"/>
<evidence type="ECO:0000313" key="2">
    <source>
        <dbReference type="Proteomes" id="UP000444721"/>
    </source>
</evidence>
<dbReference type="RefSeq" id="XP_044558210.1">
    <property type="nucleotide sequence ID" value="XM_044712030.1"/>
</dbReference>
<dbReference type="GeneID" id="68115419"/>
<dbReference type="Gene3D" id="3.60.60.10">
    <property type="entry name" value="Penicillin V Acylase, Chain A"/>
    <property type="match status" value="1"/>
</dbReference>
<dbReference type="VEuPathDB" id="AmoebaDB:NF0003380"/>
<sequence length="628" mass="70613">MNSLESLAHGASYGTIGGQMTIILKNQDQYKALNVSQSLILLKVSVFQLNLVQSGNSTYPYIPNVVEITTLSPLRTNIQQISLPSQKFPTSLKVPYRFDDLPLASYIVLGQIVSGQPLTSFNGWYRGGGAEYFKDITLSDANNLVLNADFVIEGVTPYPTSYKFYTHGHFRFVKGLPVLSLFGNEKERGVSHGYLLAQQIIDFFRFYVLEGAILSAKNYLNIHVPVLKSSAFKYDTVFIQAVEGVYSGMIASGIDLFIPELNRNFQMIDIIAINAYIELEYIASHGVPNIASNDYLTKGLREKLSQQPRNKMRQSKPHAACTQFSVWNEFTSTNCPPEQQNNIISVRNMDGEIDMKRVTVHSILVSTIESTNPSDRKYISVMWPGFVGTLSAINEDGVYSMMNYGRTHPNTTWGSGAPISWILKEVIQKTTLDMATASDVQHFIEKNFRSQPGGACLTGCILVFSHRITNNSSRYPSAPSFVYESDWKGGMMRLPQQAFPLFVKSAIGASNHNHLYGVESGDRDSTYNFGIRNGFSSMWRYQVTSNLIDIWARNVYHKVQDPNFCNSQMKEILRRAAHGQTEHSIMFRPLNNGKILIDIAVAQSTWNGWDAPYLDFVTFEFNDLFSKL</sequence>
<comment type="caution">
    <text evidence="1">The sequence shown here is derived from an EMBL/GenBank/DDBJ whole genome shotgun (WGS) entry which is preliminary data.</text>
</comment>
<dbReference type="VEuPathDB" id="AmoebaDB:NfTy_091420"/>
<accession>A0A6A5B7M0</accession>
<dbReference type="PANTHER" id="PTHR35190:SF2">
    <property type="entry name" value="PROTEIN DCD1B"/>
    <property type="match status" value="1"/>
</dbReference>
<dbReference type="VEuPathDB" id="AmoebaDB:FDP41_008201"/>
<dbReference type="EMBL" id="VFQX01000060">
    <property type="protein sequence ID" value="KAF0973497.1"/>
    <property type="molecule type" value="Genomic_DNA"/>
</dbReference>